<comment type="caution">
    <text evidence="2">The sequence shown here is derived from an EMBL/GenBank/DDBJ whole genome shotgun (WGS) entry which is preliminary data.</text>
</comment>
<evidence type="ECO:0000259" key="1">
    <source>
        <dbReference type="Pfam" id="PF09356"/>
    </source>
</evidence>
<dbReference type="Pfam" id="PF09931">
    <property type="entry name" value="Phage_phiJL001_Gp84_N"/>
    <property type="match status" value="1"/>
</dbReference>
<proteinExistence type="predicted"/>
<evidence type="ECO:0000313" key="2">
    <source>
        <dbReference type="EMBL" id="EQB18835.1"/>
    </source>
</evidence>
<reference evidence="2 3" key="1">
    <citation type="journal article" date="2013" name="Genome Announc.">
        <title>Genome Sequence of Novosphingobium lindaniclasticum LE124T, Isolated from a Hexachlorocyclohexane Dumpsite.</title>
        <authorList>
            <person name="Saxena A."/>
            <person name="Nayyar N."/>
            <person name="Sangwan N."/>
            <person name="Kumari R."/>
            <person name="Khurana J.P."/>
            <person name="Lal R."/>
        </authorList>
    </citation>
    <scope>NUCLEOTIDE SEQUENCE [LARGE SCALE GENOMIC DNA]</scope>
    <source>
        <strain evidence="2 3">LE124</strain>
    </source>
</reference>
<dbReference type="InterPro" id="IPR018964">
    <property type="entry name" value="Phage_phiJL001_Gp84_C"/>
</dbReference>
<keyword evidence="3" id="KW-1185">Reference proteome</keyword>
<dbReference type="OrthoDB" id="1633386at2"/>
<sequence>MSRIWFASDLETVATFWRIDRRDGVTLGFTTHDADLWFDGVLHRASPGMVPSSIRKSAGFEADSAEVRGILSHETISATDLAEGRFDGARVRIGLIDWETAERDTLYTGAIGAVSQDDGMFSAELRSRKEELARDPVPRSSPSCRAPFCGPGCNLDPQRFTREVEVGATDGSKNAVMPAIAGDLHAFEGGTLRWLEGPQAGMTSRIVGVDDRSLVLDLPLNPGAAAGSRALLREGCDHTLGTCGTRFGNAVNFRGEPFLPGNDLLTRYPAPAS</sequence>
<dbReference type="RefSeq" id="WP_021232701.1">
    <property type="nucleotide sequence ID" value="NZ_ATHL01000029.1"/>
</dbReference>
<dbReference type="InterPro" id="IPR011928">
    <property type="entry name" value="Phage_phiJL001_Gp84"/>
</dbReference>
<dbReference type="EMBL" id="ATHL01000029">
    <property type="protein sequence ID" value="EQB18835.1"/>
    <property type="molecule type" value="Genomic_DNA"/>
</dbReference>
<name>T0J3Z6_9SPHN</name>
<protein>
    <recommendedName>
        <fullName evidence="1">Bacteriophage phiJL001 Gp84 C-terminal domain-containing protein</fullName>
    </recommendedName>
</protein>
<feature type="domain" description="Bacteriophage phiJL001 Gp84 C-terminal" evidence="1">
    <location>
        <begin position="186"/>
        <end position="263"/>
    </location>
</feature>
<dbReference type="NCBIfam" id="TIGR02218">
    <property type="entry name" value="phg_TIGR02218"/>
    <property type="match status" value="1"/>
</dbReference>
<evidence type="ECO:0000313" key="3">
    <source>
        <dbReference type="Proteomes" id="UP000015527"/>
    </source>
</evidence>
<dbReference type="AlphaFoldDB" id="T0J3Z6"/>
<dbReference type="Proteomes" id="UP000015527">
    <property type="component" value="Unassembled WGS sequence"/>
</dbReference>
<dbReference type="PATRIC" id="fig|1096930.3.peg.721"/>
<dbReference type="Pfam" id="PF09356">
    <property type="entry name" value="Phage_BR0599"/>
    <property type="match status" value="1"/>
</dbReference>
<dbReference type="eggNOG" id="COG5449">
    <property type="taxonomic scope" value="Bacteria"/>
</dbReference>
<gene>
    <name evidence="2" type="ORF">L284_03660</name>
</gene>
<accession>T0J3Z6</accession>
<organism evidence="2 3">
    <name type="scientific">Novosphingobium lindaniclasticum LE124</name>
    <dbReference type="NCBI Taxonomy" id="1096930"/>
    <lineage>
        <taxon>Bacteria</taxon>
        <taxon>Pseudomonadati</taxon>
        <taxon>Pseudomonadota</taxon>
        <taxon>Alphaproteobacteria</taxon>
        <taxon>Sphingomonadales</taxon>
        <taxon>Sphingomonadaceae</taxon>
        <taxon>Novosphingobium</taxon>
    </lineage>
</organism>